<gene>
    <name evidence="3" type="ORF">BBK36DRAFT_1145402</name>
</gene>
<accession>A0A2T4AXK2</accession>
<dbReference type="InterPro" id="IPR033121">
    <property type="entry name" value="PEPTIDASE_A1"/>
</dbReference>
<dbReference type="Gene3D" id="2.40.70.10">
    <property type="entry name" value="Acid Proteases"/>
    <property type="match status" value="1"/>
</dbReference>
<dbReference type="RefSeq" id="XP_024745116.1">
    <property type="nucleotide sequence ID" value="XM_024893752.1"/>
</dbReference>
<keyword evidence="1" id="KW-0732">Signal</keyword>
<evidence type="ECO:0000313" key="3">
    <source>
        <dbReference type="EMBL" id="PTB61796.1"/>
    </source>
</evidence>
<dbReference type="OrthoDB" id="15189at2759"/>
<proteinExistence type="predicted"/>
<feature type="chain" id="PRO_5015468688" description="Peptidase A1 domain-containing protein" evidence="1">
    <location>
        <begin position="20"/>
        <end position="191"/>
    </location>
</feature>
<reference evidence="4" key="1">
    <citation type="submission" date="2016-07" db="EMBL/GenBank/DDBJ databases">
        <title>Multiple horizontal gene transfer events from other fungi enriched the ability of initially mycotrophic Trichoderma (Ascomycota) to feed on dead plant biomass.</title>
        <authorList>
            <consortium name="DOE Joint Genome Institute"/>
            <person name="Atanasova L."/>
            <person name="Chenthamara K."/>
            <person name="Zhang J."/>
            <person name="Grujic M."/>
            <person name="Henrissat B."/>
            <person name="Kuo A."/>
            <person name="Aerts A."/>
            <person name="Salamov A."/>
            <person name="Lipzen A."/>
            <person name="Labutti K."/>
            <person name="Barry K."/>
            <person name="Miao Y."/>
            <person name="Rahimi M.J."/>
            <person name="Shen Q."/>
            <person name="Grigoriev I.V."/>
            <person name="Kubicek C.P."/>
            <person name="Druzhinina I.S."/>
        </authorList>
    </citation>
    <scope>NUCLEOTIDE SEQUENCE [LARGE SCALE GENOMIC DNA]</scope>
    <source>
        <strain evidence="4">TUCIM 6016</strain>
    </source>
</reference>
<feature type="domain" description="Peptidase A1" evidence="2">
    <location>
        <begin position="114"/>
        <end position="187"/>
    </location>
</feature>
<organism evidence="3 4">
    <name type="scientific">Trichoderma citrinoviride</name>
    <dbReference type="NCBI Taxonomy" id="58853"/>
    <lineage>
        <taxon>Eukaryota</taxon>
        <taxon>Fungi</taxon>
        <taxon>Dikarya</taxon>
        <taxon>Ascomycota</taxon>
        <taxon>Pezizomycotina</taxon>
        <taxon>Sordariomycetes</taxon>
        <taxon>Hypocreomycetidae</taxon>
        <taxon>Hypocreales</taxon>
        <taxon>Hypocreaceae</taxon>
        <taxon>Trichoderma</taxon>
    </lineage>
</organism>
<dbReference type="EMBL" id="KZ680228">
    <property type="protein sequence ID" value="PTB61796.1"/>
    <property type="molecule type" value="Genomic_DNA"/>
</dbReference>
<dbReference type="InterPro" id="IPR021109">
    <property type="entry name" value="Peptidase_aspartic_dom_sf"/>
</dbReference>
<dbReference type="Pfam" id="PF00026">
    <property type="entry name" value="Asp"/>
    <property type="match status" value="1"/>
</dbReference>
<evidence type="ECO:0000313" key="4">
    <source>
        <dbReference type="Proteomes" id="UP000241546"/>
    </source>
</evidence>
<feature type="signal peptide" evidence="1">
    <location>
        <begin position="1"/>
        <end position="19"/>
    </location>
</feature>
<protein>
    <recommendedName>
        <fullName evidence="2">Peptidase A1 domain-containing protein</fullName>
    </recommendedName>
</protein>
<dbReference type="AlphaFoldDB" id="A0A2T4AXK2"/>
<dbReference type="GeneID" id="36601870"/>
<dbReference type="SUPFAM" id="SSF50630">
    <property type="entry name" value="Acid proteases"/>
    <property type="match status" value="1"/>
</dbReference>
<keyword evidence="4" id="KW-1185">Reference proteome</keyword>
<name>A0A2T4AXK2_9HYPO</name>
<evidence type="ECO:0000259" key="2">
    <source>
        <dbReference type="Pfam" id="PF00026"/>
    </source>
</evidence>
<dbReference type="Proteomes" id="UP000241546">
    <property type="component" value="Unassembled WGS sequence"/>
</dbReference>
<evidence type="ECO:0000256" key="1">
    <source>
        <dbReference type="SAM" id="SignalP"/>
    </source>
</evidence>
<sequence length="191" mass="20646">MRITQWALSLLTLVATASSTNLPQVRRHAPDWDLAKPMNGLSFERAKALQAPSEDRPTMRFSRLRGIKGRPGQQRSVVSALSRVRSNSISSSSSSSSSSPGGSFRQSFQNVTAVTDASTQYAIQCGWDGVPFWINPADLVYRDLVDPLTGYCAVGVASGGPGPYILGDVFLQNVVAVFDVGAAEMRFYGRK</sequence>